<dbReference type="AlphaFoldDB" id="A0A1H3JPZ7"/>
<feature type="domain" description="HNH nuclease" evidence="1">
    <location>
        <begin position="80"/>
        <end position="106"/>
    </location>
</feature>
<dbReference type="Gene3D" id="3.90.75.10">
    <property type="entry name" value="Homing Intron 3 (I-ppo) Encoded Endonuclease, Chain A"/>
    <property type="match status" value="1"/>
</dbReference>
<evidence type="ECO:0000313" key="3">
    <source>
        <dbReference type="Proteomes" id="UP000199286"/>
    </source>
</evidence>
<gene>
    <name evidence="2" type="ORF">SAMN05444340_107176</name>
</gene>
<dbReference type="EMBL" id="FNPF01000007">
    <property type="protein sequence ID" value="SDY42012.1"/>
    <property type="molecule type" value="Genomic_DNA"/>
</dbReference>
<evidence type="ECO:0000259" key="1">
    <source>
        <dbReference type="Pfam" id="PF13392"/>
    </source>
</evidence>
<name>A0A1H3JPZ7_9RHOB</name>
<sequence length="121" mass="13882">MSGLMLAPTERWLDDVIHHHHPEAREKVAELLQGASERPEGCLVTAGPSRRKVRFLGQQTRAYRFIYAVTRKEVLTPDDVVRHKCHNGLCINPEHLEVGTRADNKRDDWEFSAYGVDFSML</sequence>
<keyword evidence="2" id="KW-0378">Hydrolase</keyword>
<keyword evidence="2" id="KW-0255">Endonuclease</keyword>
<reference evidence="2 3" key="1">
    <citation type="submission" date="2016-10" db="EMBL/GenBank/DDBJ databases">
        <authorList>
            <person name="de Groot N.N."/>
        </authorList>
    </citation>
    <scope>NUCLEOTIDE SEQUENCE [LARGE SCALE GENOMIC DNA]</scope>
    <source>
        <strain evidence="2 3">DSM 26880</strain>
    </source>
</reference>
<dbReference type="RefSeq" id="WP_089883246.1">
    <property type="nucleotide sequence ID" value="NZ_FNPF01000007.1"/>
</dbReference>
<accession>A0A1H3JPZ7</accession>
<dbReference type="InterPro" id="IPR003615">
    <property type="entry name" value="HNH_nuc"/>
</dbReference>
<dbReference type="InterPro" id="IPR044930">
    <property type="entry name" value="Homing_endonuclease_His-Me"/>
</dbReference>
<dbReference type="InterPro" id="IPR044925">
    <property type="entry name" value="His-Me_finger_sf"/>
</dbReference>
<dbReference type="STRING" id="321339.SAMN05444340_107176"/>
<dbReference type="SUPFAM" id="SSF54060">
    <property type="entry name" value="His-Me finger endonucleases"/>
    <property type="match status" value="1"/>
</dbReference>
<organism evidence="2 3">
    <name type="scientific">Citreimonas salinaria</name>
    <dbReference type="NCBI Taxonomy" id="321339"/>
    <lineage>
        <taxon>Bacteria</taxon>
        <taxon>Pseudomonadati</taxon>
        <taxon>Pseudomonadota</taxon>
        <taxon>Alphaproteobacteria</taxon>
        <taxon>Rhodobacterales</taxon>
        <taxon>Roseobacteraceae</taxon>
        <taxon>Citreimonas</taxon>
    </lineage>
</organism>
<keyword evidence="2" id="KW-0540">Nuclease</keyword>
<proteinExistence type="predicted"/>
<keyword evidence="3" id="KW-1185">Reference proteome</keyword>
<evidence type="ECO:0000313" key="2">
    <source>
        <dbReference type="EMBL" id="SDY42012.1"/>
    </source>
</evidence>
<protein>
    <submittedName>
        <fullName evidence="2">HNH endonuclease</fullName>
    </submittedName>
</protein>
<dbReference type="GO" id="GO:0004519">
    <property type="term" value="F:endonuclease activity"/>
    <property type="evidence" value="ECO:0007669"/>
    <property type="project" value="UniProtKB-KW"/>
</dbReference>
<dbReference type="Proteomes" id="UP000199286">
    <property type="component" value="Unassembled WGS sequence"/>
</dbReference>
<dbReference type="Pfam" id="PF13392">
    <property type="entry name" value="HNH_3"/>
    <property type="match status" value="1"/>
</dbReference>